<dbReference type="SUPFAM" id="SSF50475">
    <property type="entry name" value="FMN-binding split barrel"/>
    <property type="match status" value="1"/>
</dbReference>
<gene>
    <name evidence="2" type="ORF">SAMN04489747_1280</name>
</gene>
<keyword evidence="3" id="KW-1185">Reference proteome</keyword>
<dbReference type="AlphaFoldDB" id="A0A1G6VXJ3"/>
<dbReference type="PANTHER" id="PTHR34818">
    <property type="entry name" value="PROTEIN BLI-3"/>
    <property type="match status" value="1"/>
</dbReference>
<protein>
    <submittedName>
        <fullName evidence="2">General stress protein 26</fullName>
    </submittedName>
</protein>
<dbReference type="RefSeq" id="WP_090591677.1">
    <property type="nucleotide sequence ID" value="NZ_LT629688.1"/>
</dbReference>
<dbReference type="OrthoDB" id="1432662at2"/>
<dbReference type="InterPro" id="IPR052917">
    <property type="entry name" value="Stress-Dev_Protein"/>
</dbReference>
<dbReference type="Pfam" id="PF16242">
    <property type="entry name" value="Pyrid_ox_like"/>
    <property type="match status" value="1"/>
</dbReference>
<dbReference type="PANTHER" id="PTHR34818:SF1">
    <property type="entry name" value="PROTEIN BLI-3"/>
    <property type="match status" value="1"/>
</dbReference>
<dbReference type="InterPro" id="IPR012349">
    <property type="entry name" value="Split_barrel_FMN-bd"/>
</dbReference>
<dbReference type="STRING" id="675864.SAMN04489747_1280"/>
<organism evidence="2 3">
    <name type="scientific">Auraticoccus monumenti</name>
    <dbReference type="NCBI Taxonomy" id="675864"/>
    <lineage>
        <taxon>Bacteria</taxon>
        <taxon>Bacillati</taxon>
        <taxon>Actinomycetota</taxon>
        <taxon>Actinomycetes</taxon>
        <taxon>Propionibacteriales</taxon>
        <taxon>Propionibacteriaceae</taxon>
        <taxon>Auraticoccus</taxon>
    </lineage>
</organism>
<name>A0A1G6VXJ3_9ACTN</name>
<dbReference type="Gene3D" id="2.30.110.10">
    <property type="entry name" value="Electron Transport, Fmn-binding Protein, Chain A"/>
    <property type="match status" value="1"/>
</dbReference>
<dbReference type="Proteomes" id="UP000198546">
    <property type="component" value="Chromosome i"/>
</dbReference>
<reference evidence="2 3" key="1">
    <citation type="submission" date="2016-10" db="EMBL/GenBank/DDBJ databases">
        <authorList>
            <person name="de Groot N.N."/>
        </authorList>
    </citation>
    <scope>NUCLEOTIDE SEQUENCE [LARGE SCALE GENOMIC DNA]</scope>
    <source>
        <strain evidence="2 3">MON 2.2</strain>
    </source>
</reference>
<accession>A0A1G6VXJ3</accession>
<evidence type="ECO:0000313" key="3">
    <source>
        <dbReference type="Proteomes" id="UP000198546"/>
    </source>
</evidence>
<sequence length="172" mass="18328">MAEQDQLKKVVDIISGSRFAMVTSRTADGHLVSRPLSLQETEFDGDLWFFVDRQADLLVQITMDPRVNVSVTGDGSWVSVAGRAEVVQDEAKAQELWNPYVAAWFAAEGSTDADAKDAGPAELGAVLVKVDGDTAEYWQSSGKVATAVSLVKARLTGGGATVTGENEVVELP</sequence>
<evidence type="ECO:0000313" key="2">
    <source>
        <dbReference type="EMBL" id="SDD58143.1"/>
    </source>
</evidence>
<dbReference type="EMBL" id="LT629688">
    <property type="protein sequence ID" value="SDD58143.1"/>
    <property type="molecule type" value="Genomic_DNA"/>
</dbReference>
<feature type="domain" description="General stress protein FMN-binding split barrel" evidence="1">
    <location>
        <begin position="5"/>
        <end position="157"/>
    </location>
</feature>
<proteinExistence type="predicted"/>
<evidence type="ECO:0000259" key="1">
    <source>
        <dbReference type="Pfam" id="PF16242"/>
    </source>
</evidence>
<dbReference type="InterPro" id="IPR038725">
    <property type="entry name" value="YdaG_split_barrel_FMN-bd"/>
</dbReference>